<dbReference type="KEGG" id="zmk:HG535_0B02650"/>
<gene>
    <name evidence="1" type="ORF">HG535_0B02650</name>
</gene>
<dbReference type="RefSeq" id="XP_037142954.1">
    <property type="nucleotide sequence ID" value="XM_037287059.1"/>
</dbReference>
<sequence>MSGLGLDVFGDRVDEALDSKVLDLFREHTVVEVKDIKLELSNKIEKSHRRFTQELQEHFRDILTVTNEVGELYRFLKDGDSLFMDLCFKDNVYGVDKLPELHHEPIATNLRRKSTTVTCLAPMSPVVSSATSVLLVSNWTLAITDFVSRFTASSNPGKLFDKTLQEFENLRNHIAQLHPFKKIILSKCHQFLSFINDDEASHNIFTFNQWAKLYNLILRDEPPVFEWDSEQLKAFDSLLFDTTLANYTEDLLKDEQVQEFVRSAIFQSKMSEKILKSIHVQLMELDDLLKSGHDVSRSLSHLHKLASRDTTASDIVDESRLYAEGLVTDQRVALYRLITSITDKLRSLKVNSGGSNQMADLKSRLIEKLQQCLPSELPGSTATLKMDDMISDVMRRHNDENYRIFIERQIKRLRE</sequence>
<dbReference type="Proteomes" id="UP000509704">
    <property type="component" value="Chromosome 2"/>
</dbReference>
<dbReference type="AlphaFoldDB" id="A0A7H9AYA2"/>
<organism evidence="1 2">
    <name type="scientific">Zygotorulaspora mrakii</name>
    <name type="common">Zygosaccharomyces mrakii</name>
    <dbReference type="NCBI Taxonomy" id="42260"/>
    <lineage>
        <taxon>Eukaryota</taxon>
        <taxon>Fungi</taxon>
        <taxon>Dikarya</taxon>
        <taxon>Ascomycota</taxon>
        <taxon>Saccharomycotina</taxon>
        <taxon>Saccharomycetes</taxon>
        <taxon>Saccharomycetales</taxon>
        <taxon>Saccharomycetaceae</taxon>
        <taxon>Zygotorulaspora</taxon>
    </lineage>
</organism>
<evidence type="ECO:0000313" key="2">
    <source>
        <dbReference type="Proteomes" id="UP000509704"/>
    </source>
</evidence>
<evidence type="ECO:0000313" key="1">
    <source>
        <dbReference type="EMBL" id="QLG71226.1"/>
    </source>
</evidence>
<dbReference type="GeneID" id="59234887"/>
<reference evidence="1 2" key="1">
    <citation type="submission" date="2020-07" db="EMBL/GenBank/DDBJ databases">
        <title>The yeast mating-type switching endonuclease HO is a domesticated member of an unorthodox homing genetic element family.</title>
        <authorList>
            <person name="Coughlan A.Y."/>
            <person name="Lombardi L."/>
            <person name="Braun-Galleani S."/>
            <person name="Martos A.R."/>
            <person name="Galeote V."/>
            <person name="Bigey F."/>
            <person name="Dequin S."/>
            <person name="Byrne K.P."/>
            <person name="Wolfe K.H."/>
        </authorList>
    </citation>
    <scope>NUCLEOTIDE SEQUENCE [LARGE SCALE GENOMIC DNA]</scope>
    <source>
        <strain evidence="1 2">NRRL Y-6702</strain>
    </source>
</reference>
<name>A0A7H9AYA2_ZYGMR</name>
<dbReference type="OrthoDB" id="4068191at2759"/>
<dbReference type="EMBL" id="CP058605">
    <property type="protein sequence ID" value="QLG71226.1"/>
    <property type="molecule type" value="Genomic_DNA"/>
</dbReference>
<protein>
    <submittedName>
        <fullName evidence="1">Uncharacterized protein</fullName>
    </submittedName>
</protein>
<accession>A0A7H9AYA2</accession>
<keyword evidence="2" id="KW-1185">Reference proteome</keyword>
<proteinExistence type="predicted"/>